<feature type="non-terminal residue" evidence="1">
    <location>
        <position position="151"/>
    </location>
</feature>
<evidence type="ECO:0000313" key="1">
    <source>
        <dbReference type="EMBL" id="NVN13883.1"/>
    </source>
</evidence>
<proteinExistence type="predicted"/>
<sequence>MTTSGTAGWNPGTVSIVNGALRLIGAIASGETPPDNEFQDALDALNGLIKAWQVSGVHVWTQTEATVFLQPGQARYAIGVAGTDHASETYAATQSSAGAAAGAAVLPVVSAVGLSVGDTIGVALDSGAVFWSAIASVAGSSVTLTGALPSQ</sequence>
<evidence type="ECO:0000313" key="2">
    <source>
        <dbReference type="Proteomes" id="UP000534870"/>
    </source>
</evidence>
<name>A0A7Y7MA74_9PROT</name>
<dbReference type="AlphaFoldDB" id="A0A7Y7MA74"/>
<dbReference type="Proteomes" id="UP000534870">
    <property type="component" value="Unassembled WGS sequence"/>
</dbReference>
<dbReference type="EMBL" id="JABXXP010001269">
    <property type="protein sequence ID" value="NVN13883.1"/>
    <property type="molecule type" value="Genomic_DNA"/>
</dbReference>
<comment type="caution">
    <text evidence="1">The sequence shown here is derived from an EMBL/GenBank/DDBJ whole genome shotgun (WGS) entry which is preliminary data.</text>
</comment>
<dbReference type="Gene3D" id="1.10.3230.20">
    <property type="entry name" value="P22 tail accessory factor (Gp4)"/>
    <property type="match status" value="1"/>
</dbReference>
<protein>
    <submittedName>
        <fullName evidence="1">Uncharacterized protein</fullName>
    </submittedName>
</protein>
<dbReference type="InterPro" id="IPR038258">
    <property type="entry name" value="Gp4_sf"/>
</dbReference>
<organism evidence="1 2">
    <name type="scientific">Nguyenibacter vanlangensis</name>
    <dbReference type="NCBI Taxonomy" id="1216886"/>
    <lineage>
        <taxon>Bacteria</taxon>
        <taxon>Pseudomonadati</taxon>
        <taxon>Pseudomonadota</taxon>
        <taxon>Alphaproteobacteria</taxon>
        <taxon>Acetobacterales</taxon>
        <taxon>Acetobacteraceae</taxon>
        <taxon>Nguyenibacter</taxon>
    </lineage>
</organism>
<reference evidence="1 2" key="1">
    <citation type="submission" date="2020-06" db="EMBL/GenBank/DDBJ databases">
        <title>Description of novel acetic acid bacteria.</title>
        <authorList>
            <person name="Sombolestani A."/>
        </authorList>
    </citation>
    <scope>NUCLEOTIDE SEQUENCE [LARGE SCALE GENOMIC DNA]</scope>
    <source>
        <strain evidence="1 2">LMG 31431</strain>
    </source>
</reference>
<gene>
    <name evidence="1" type="ORF">HUK84_22530</name>
</gene>
<accession>A0A7Y7MA74</accession>